<organism evidence="5 6">
    <name type="scientific">Crocodylus porosus</name>
    <name type="common">Saltwater crocodile</name>
    <name type="synonym">Estuarine crocodile</name>
    <dbReference type="NCBI Taxonomy" id="8502"/>
    <lineage>
        <taxon>Eukaryota</taxon>
        <taxon>Metazoa</taxon>
        <taxon>Chordata</taxon>
        <taxon>Craniata</taxon>
        <taxon>Vertebrata</taxon>
        <taxon>Euteleostomi</taxon>
        <taxon>Archelosauria</taxon>
        <taxon>Archosauria</taxon>
        <taxon>Crocodylia</taxon>
        <taxon>Longirostres</taxon>
        <taxon>Crocodylidae</taxon>
        <taxon>Crocodylus</taxon>
    </lineage>
</organism>
<dbReference type="SMART" id="SM00320">
    <property type="entry name" value="WD40"/>
    <property type="match status" value="4"/>
</dbReference>
<keyword evidence="6" id="KW-1185">Reference proteome</keyword>
<gene>
    <name evidence="5" type="primary">FBXW10B</name>
</gene>
<dbReference type="InterPro" id="IPR051075">
    <property type="entry name" value="SCF_subunit_WD-repeat"/>
</dbReference>
<dbReference type="AlphaFoldDB" id="A0A7M4FVU9"/>
<dbReference type="Ensembl" id="ENSCPRT00005012869.1">
    <property type="protein sequence ID" value="ENSCPRP00005010911.1"/>
    <property type="gene ID" value="ENSCPRG00005007784.1"/>
</dbReference>
<reference evidence="5" key="2">
    <citation type="submission" date="2025-09" db="UniProtKB">
        <authorList>
            <consortium name="Ensembl"/>
        </authorList>
    </citation>
    <scope>IDENTIFICATION</scope>
</reference>
<dbReference type="SUPFAM" id="SSF50978">
    <property type="entry name" value="WD40 repeat-like"/>
    <property type="match status" value="1"/>
</dbReference>
<feature type="repeat" description="WD" evidence="3">
    <location>
        <begin position="433"/>
        <end position="472"/>
    </location>
</feature>
<dbReference type="Proteomes" id="UP000594220">
    <property type="component" value="Unplaced"/>
</dbReference>
<dbReference type="PROSITE" id="PS50082">
    <property type="entry name" value="WD_REPEATS_2"/>
    <property type="match status" value="1"/>
</dbReference>
<feature type="region of interest" description="Disordered" evidence="4">
    <location>
        <begin position="639"/>
        <end position="667"/>
    </location>
</feature>
<evidence type="ECO:0000313" key="6">
    <source>
        <dbReference type="Proteomes" id="UP000594220"/>
    </source>
</evidence>
<evidence type="ECO:0000313" key="5">
    <source>
        <dbReference type="Ensembl" id="ENSCPRP00005010911.1"/>
    </source>
</evidence>
<dbReference type="PANTHER" id="PTHR19872">
    <property type="entry name" value="UBIQUITIN LIGASE SPECIFICITY FACTOR/HREP PROTEIN"/>
    <property type="match status" value="1"/>
</dbReference>
<sequence length="1032" mass="116862">MERQEYSLHFAPDLRCEKKTDLVPVCQTCEMCVLGWKVFSTKEWFLRASSISQKKFLTGIVKRLNSLDLLRYTEKVLQATHGKDAVYARSQITSSLKERLMTSSSDRALDTEMLERAMLDTWWWFTNSTYWTKANYTLFLLQMCDPKLLLIAANLVQALLNEEESFSSTSEADEEKVSVSVLEPKSSFKSEEHTTSISQIHLQPPSQVFSTASTVPGSGISSAKISQYSEIGKSLCFWPRGMAHFFTANSEKEDELSTASSINPALTLIPASLQSASGVNKYKDFIRCLPIHLSKYILGFLDPKSLSRCTDVTPYWAFVAKEVKREHLSQRVVQEELVYLQGSCPKGVIPNYAKTVDVTIPRITKDGDIIPVKSRKWKWKSKEEENNLQAAYHGQQTEVIRMEERNILCSSYNVRVLIDQCWNIYTGVCVRIFNGHTGTITCLDLYKNKFVSGSKDCTIKVWDLDTGRCIKTLKHKDAIWTAKINSTHIVSGCERGLVKVWHVDTCTLVKTLEGHQGSIKCLSFDQWHLVTGSADGYALGWSMVGKHKSCLMAFRHPKDVLYLEFLYLRVISSCADGKIRIFNFLTGTCLKVMRANSRGEPGVSFYIIENRMVINALSNILLFNFEEVEWDYTLPADREAETKDKRNHKETPDETQPNQHAHAQRMRKDVATQRIYHLSPQKYDKDQIQLSYVIRHQSPNGSETFQTLHHELVNTSTLQQSSKKSVASFSIQPEQERKLSRTVGEFTYESLVCVTSLAEAQATFQSIKKRGPHCVMSPDRILLTVSTLQDTYKSHQTRSDMMYKAKIRDAWGSPLHQKEHAKKVLASKIPKQQKQVQTIKLKHMKSASGSLTMKRVSTPFETKKLQLNLRNSLHMSSVRSCIPAPTIVRSKSCCNLSEEKARTGSGKATSLPEGEALVTGHLTSTSESIKSLRMMIAQAKPKVGSVGAKPVFTRFENPYRINSGFRLLTVKQMKAYEEATVAEYKANQTKVIADQQKECKKAWVKKIKGLPIDYFTKEGKIAAPELGLNVYV</sequence>
<dbReference type="Gene3D" id="1.20.1280.50">
    <property type="match status" value="1"/>
</dbReference>
<dbReference type="InterPro" id="IPR036322">
    <property type="entry name" value="WD40_repeat_dom_sf"/>
</dbReference>
<dbReference type="GeneTree" id="ENSGT00940000158003"/>
<dbReference type="InterPro" id="IPR001680">
    <property type="entry name" value="WD40_rpt"/>
</dbReference>
<evidence type="ECO:0008006" key="7">
    <source>
        <dbReference type="Google" id="ProtNLM"/>
    </source>
</evidence>
<evidence type="ECO:0000256" key="3">
    <source>
        <dbReference type="PROSITE-ProRule" id="PRU00221"/>
    </source>
</evidence>
<dbReference type="Gene3D" id="2.130.10.10">
    <property type="entry name" value="YVTN repeat-like/Quinoprotein amine dehydrogenase"/>
    <property type="match status" value="1"/>
</dbReference>
<dbReference type="InterPro" id="IPR036047">
    <property type="entry name" value="F-box-like_dom_sf"/>
</dbReference>
<dbReference type="SUPFAM" id="SSF81383">
    <property type="entry name" value="F-box domain"/>
    <property type="match status" value="1"/>
</dbReference>
<dbReference type="CDD" id="cd22136">
    <property type="entry name" value="F-box_FBXW10"/>
    <property type="match status" value="1"/>
</dbReference>
<protein>
    <recommendedName>
        <fullName evidence="7">F-box and WD repeat domain containing 10</fullName>
    </recommendedName>
</protein>
<dbReference type="PROSITE" id="PS50294">
    <property type="entry name" value="WD_REPEATS_REGION"/>
    <property type="match status" value="1"/>
</dbReference>
<feature type="compositionally biased region" description="Basic and acidic residues" evidence="4">
    <location>
        <begin position="639"/>
        <end position="652"/>
    </location>
</feature>
<evidence type="ECO:0000256" key="1">
    <source>
        <dbReference type="ARBA" id="ARBA00022574"/>
    </source>
</evidence>
<dbReference type="Pfam" id="PF00400">
    <property type="entry name" value="WD40"/>
    <property type="match status" value="3"/>
</dbReference>
<reference evidence="5" key="1">
    <citation type="submission" date="2025-08" db="UniProtKB">
        <authorList>
            <consortium name="Ensembl"/>
        </authorList>
    </citation>
    <scope>IDENTIFICATION</scope>
</reference>
<name>A0A7M4FVU9_CROPO</name>
<dbReference type="InterPro" id="IPR015943">
    <property type="entry name" value="WD40/YVTN_repeat-like_dom_sf"/>
</dbReference>
<proteinExistence type="predicted"/>
<keyword evidence="2" id="KW-0677">Repeat</keyword>
<keyword evidence="1 3" id="KW-0853">WD repeat</keyword>
<dbReference type="PANTHER" id="PTHR19872:SF7">
    <property type="entry name" value="F-BOX AND WD REPEAT DOMAIN CONTAINING PROTEIN 10B-RELATED"/>
    <property type="match status" value="1"/>
</dbReference>
<accession>A0A7M4FVU9</accession>
<evidence type="ECO:0000256" key="2">
    <source>
        <dbReference type="ARBA" id="ARBA00022737"/>
    </source>
</evidence>
<evidence type="ECO:0000256" key="4">
    <source>
        <dbReference type="SAM" id="MobiDB-lite"/>
    </source>
</evidence>